<evidence type="ECO:0008006" key="5">
    <source>
        <dbReference type="Google" id="ProtNLM"/>
    </source>
</evidence>
<dbReference type="EMBL" id="JBDFQZ010000011">
    <property type="protein sequence ID" value="KAK9676090.1"/>
    <property type="molecule type" value="Genomic_DNA"/>
</dbReference>
<proteinExistence type="predicted"/>
<reference evidence="3" key="1">
    <citation type="submission" date="2024-03" db="EMBL/GenBank/DDBJ databases">
        <title>WGS assembly of Saponaria officinalis var. Norfolk2.</title>
        <authorList>
            <person name="Jenkins J."/>
            <person name="Shu S."/>
            <person name="Grimwood J."/>
            <person name="Barry K."/>
            <person name="Goodstein D."/>
            <person name="Schmutz J."/>
            <person name="Leebens-Mack J."/>
            <person name="Osbourn A."/>
        </authorList>
    </citation>
    <scope>NUCLEOTIDE SEQUENCE [LARGE SCALE GENOMIC DNA]</scope>
    <source>
        <strain evidence="3">JIC</strain>
    </source>
</reference>
<evidence type="ECO:0000313" key="3">
    <source>
        <dbReference type="EMBL" id="KAK9676090.1"/>
    </source>
</evidence>
<evidence type="ECO:0000313" key="4">
    <source>
        <dbReference type="Proteomes" id="UP001443914"/>
    </source>
</evidence>
<gene>
    <name evidence="3" type="ORF">RND81_11G053100</name>
</gene>
<sequence>MAPKTPSLSEEIMSEILLKLPIKLILQCKILSKQYYSLIRSHFFIRRHLDLTRLTNNLYDKSILSPILTSARLFDQRGHIEDLDIHLSQDSERRHIIYGPMDGLYCVIQRENVFLRREITVWNPTTREHFVLPSIPLFYDKSQENWVIEMLSNNVQFQRCSAFGFGYDRRTQDYKVVVICRFVSCWSGDTMLDMSKTKSLYAFNINEGEWRNHDGLGVDPSYIESCIGVFVRGACHWIYAPTCSNSGYTILAFDMSIESSINIPFPSLDENECYDMSIVAFNDRLALIDGHGGEMVGSSSSFDVWVMAEYGVAESWSILYRVSLAPTIFGRSVGIIRGRFYVVEDKGCLTSYDLDSSECERYNVLDVGIRGLLPYEESLVRINRSNLLA</sequence>
<evidence type="ECO:0000259" key="2">
    <source>
        <dbReference type="Pfam" id="PF07734"/>
    </source>
</evidence>
<dbReference type="Pfam" id="PF00646">
    <property type="entry name" value="F-box"/>
    <property type="match status" value="1"/>
</dbReference>
<evidence type="ECO:0000259" key="1">
    <source>
        <dbReference type="Pfam" id="PF00646"/>
    </source>
</evidence>
<dbReference type="InterPro" id="IPR017451">
    <property type="entry name" value="F-box-assoc_interact_dom"/>
</dbReference>
<name>A0AAW1HJ41_SAPOF</name>
<dbReference type="PANTHER" id="PTHR31672">
    <property type="entry name" value="BNACNNG10540D PROTEIN"/>
    <property type="match status" value="1"/>
</dbReference>
<dbReference type="InterPro" id="IPR001810">
    <property type="entry name" value="F-box_dom"/>
</dbReference>
<dbReference type="SUPFAM" id="SSF81383">
    <property type="entry name" value="F-box domain"/>
    <property type="match status" value="1"/>
</dbReference>
<dbReference type="InterPro" id="IPR050796">
    <property type="entry name" value="SCF_F-box_component"/>
</dbReference>
<organism evidence="3 4">
    <name type="scientific">Saponaria officinalis</name>
    <name type="common">Common soapwort</name>
    <name type="synonym">Lychnis saponaria</name>
    <dbReference type="NCBI Taxonomy" id="3572"/>
    <lineage>
        <taxon>Eukaryota</taxon>
        <taxon>Viridiplantae</taxon>
        <taxon>Streptophyta</taxon>
        <taxon>Embryophyta</taxon>
        <taxon>Tracheophyta</taxon>
        <taxon>Spermatophyta</taxon>
        <taxon>Magnoliopsida</taxon>
        <taxon>eudicotyledons</taxon>
        <taxon>Gunneridae</taxon>
        <taxon>Pentapetalae</taxon>
        <taxon>Caryophyllales</taxon>
        <taxon>Caryophyllaceae</taxon>
        <taxon>Caryophylleae</taxon>
        <taxon>Saponaria</taxon>
    </lineage>
</organism>
<comment type="caution">
    <text evidence="3">The sequence shown here is derived from an EMBL/GenBank/DDBJ whole genome shotgun (WGS) entry which is preliminary data.</text>
</comment>
<dbReference type="NCBIfam" id="TIGR01640">
    <property type="entry name" value="F_box_assoc_1"/>
    <property type="match status" value="1"/>
</dbReference>
<feature type="domain" description="F-box associated beta-propeller type 1" evidence="2">
    <location>
        <begin position="101"/>
        <end position="357"/>
    </location>
</feature>
<dbReference type="PANTHER" id="PTHR31672:SF13">
    <property type="entry name" value="F-BOX PROTEIN CPR30-LIKE"/>
    <property type="match status" value="1"/>
</dbReference>
<dbReference type="Proteomes" id="UP001443914">
    <property type="component" value="Unassembled WGS sequence"/>
</dbReference>
<protein>
    <recommendedName>
        <fullName evidence="5">F-box domain-containing protein</fullName>
    </recommendedName>
</protein>
<dbReference type="InterPro" id="IPR036047">
    <property type="entry name" value="F-box-like_dom_sf"/>
</dbReference>
<keyword evidence="4" id="KW-1185">Reference proteome</keyword>
<dbReference type="InterPro" id="IPR006527">
    <property type="entry name" value="F-box-assoc_dom_typ1"/>
</dbReference>
<dbReference type="Pfam" id="PF07734">
    <property type="entry name" value="FBA_1"/>
    <property type="match status" value="1"/>
</dbReference>
<accession>A0AAW1HJ41</accession>
<feature type="domain" description="F-box" evidence="1">
    <location>
        <begin position="7"/>
        <end position="44"/>
    </location>
</feature>
<dbReference type="AlphaFoldDB" id="A0AAW1HJ41"/>